<proteinExistence type="predicted"/>
<evidence type="ECO:0000313" key="3">
    <source>
        <dbReference type="Proteomes" id="UP000799429"/>
    </source>
</evidence>
<dbReference type="InterPro" id="IPR002654">
    <property type="entry name" value="Glyco_trans_25"/>
</dbReference>
<accession>A0A9P4VMJ5</accession>
<feature type="domain" description="Glycosyl transferase family 25" evidence="1">
    <location>
        <begin position="295"/>
        <end position="352"/>
    </location>
</feature>
<comment type="caution">
    <text evidence="2">The sequence shown here is derived from an EMBL/GenBank/DDBJ whole genome shotgun (WGS) entry which is preliminary data.</text>
</comment>
<dbReference type="InterPro" id="IPR014729">
    <property type="entry name" value="Rossmann-like_a/b/a_fold"/>
</dbReference>
<sequence>MDYLLKENTLEIIVLIPNMEAVNKSFHTSRFHRIALMKLALGSLTRQYPGRIFIFLRNTNWVGSMEVREAFMEGIAQVFGIPHRSIYHIEGFEAQKPFLGLFPSIVLPRATDALTEHAIAGIHPRSKVDRFFQDRWNLSSSAIRRWLQLYRIPHPSIRSPAVEPFVAAALPATVKLYIESNQLYLTEIPFFNLKPKILPSADFVPQHHNTDVSDVSLTSYLLTTGTAARITAFRTQAAHLNLAISETLLFHGNSINVCPNGLITHNSAYLTPSRGYLNPTHSPHASSIRLSPSLPYPVTNFELACYLSHHQIWAASFWCGSPHVLIAEDRAVFTSNFATRLKAVLPELAKLDYSLCYLYSRPSAPALRKAGDGELLLTAYVVSRLGLQVLLGKAFPVRRPVDWYVKETLSKEGKNPGIYAASLVERNEELVTTIPKVSHNW</sequence>
<evidence type="ECO:0000259" key="1">
    <source>
        <dbReference type="Pfam" id="PF01755"/>
    </source>
</evidence>
<reference evidence="2" key="1">
    <citation type="journal article" date="2020" name="Stud. Mycol.">
        <title>101 Dothideomycetes genomes: a test case for predicting lifestyles and emergence of pathogens.</title>
        <authorList>
            <person name="Haridas S."/>
            <person name="Albert R."/>
            <person name="Binder M."/>
            <person name="Bloem J."/>
            <person name="Labutti K."/>
            <person name="Salamov A."/>
            <person name="Andreopoulos B."/>
            <person name="Baker S."/>
            <person name="Barry K."/>
            <person name="Bills G."/>
            <person name="Bluhm B."/>
            <person name="Cannon C."/>
            <person name="Castanera R."/>
            <person name="Culley D."/>
            <person name="Daum C."/>
            <person name="Ezra D."/>
            <person name="Gonzalez J."/>
            <person name="Henrissat B."/>
            <person name="Kuo A."/>
            <person name="Liang C."/>
            <person name="Lipzen A."/>
            <person name="Lutzoni F."/>
            <person name="Magnuson J."/>
            <person name="Mondo S."/>
            <person name="Nolan M."/>
            <person name="Ohm R."/>
            <person name="Pangilinan J."/>
            <person name="Park H.-J."/>
            <person name="Ramirez L."/>
            <person name="Alfaro M."/>
            <person name="Sun H."/>
            <person name="Tritt A."/>
            <person name="Yoshinaga Y."/>
            <person name="Zwiers L.-H."/>
            <person name="Turgeon B."/>
            <person name="Goodwin S."/>
            <person name="Spatafora J."/>
            <person name="Crous P."/>
            <person name="Grigoriev I."/>
        </authorList>
    </citation>
    <scope>NUCLEOTIDE SEQUENCE</scope>
    <source>
        <strain evidence="2">CBS 101060</strain>
    </source>
</reference>
<dbReference type="Gene3D" id="3.40.50.620">
    <property type="entry name" value="HUPs"/>
    <property type="match status" value="1"/>
</dbReference>
<dbReference type="Pfam" id="PF01755">
    <property type="entry name" value="Glyco_transf_25"/>
    <property type="match status" value="1"/>
</dbReference>
<evidence type="ECO:0000313" key="2">
    <source>
        <dbReference type="EMBL" id="KAF2838736.1"/>
    </source>
</evidence>
<dbReference type="Proteomes" id="UP000799429">
    <property type="component" value="Unassembled WGS sequence"/>
</dbReference>
<organism evidence="2 3">
    <name type="scientific">Patellaria atrata CBS 101060</name>
    <dbReference type="NCBI Taxonomy" id="1346257"/>
    <lineage>
        <taxon>Eukaryota</taxon>
        <taxon>Fungi</taxon>
        <taxon>Dikarya</taxon>
        <taxon>Ascomycota</taxon>
        <taxon>Pezizomycotina</taxon>
        <taxon>Dothideomycetes</taxon>
        <taxon>Dothideomycetes incertae sedis</taxon>
        <taxon>Patellariales</taxon>
        <taxon>Patellariaceae</taxon>
        <taxon>Patellaria</taxon>
    </lineage>
</organism>
<name>A0A9P4VMJ5_9PEZI</name>
<keyword evidence="3" id="KW-1185">Reference proteome</keyword>
<dbReference type="EMBL" id="MU006096">
    <property type="protein sequence ID" value="KAF2838736.1"/>
    <property type="molecule type" value="Genomic_DNA"/>
</dbReference>
<gene>
    <name evidence="2" type="ORF">M501DRAFT_1016824</name>
</gene>
<protein>
    <recommendedName>
        <fullName evidence="1">Glycosyl transferase family 25 domain-containing protein</fullName>
    </recommendedName>
</protein>
<dbReference type="AlphaFoldDB" id="A0A9P4VMJ5"/>